<protein>
    <submittedName>
        <fullName evidence="1">Uncharacterized protein</fullName>
    </submittedName>
</protein>
<feature type="non-terminal residue" evidence="1">
    <location>
        <position position="1"/>
    </location>
</feature>
<reference evidence="1 2" key="1">
    <citation type="journal article" date="2018" name="Front. Plant Sci.">
        <title>Red Clover (Trifolium pratense) and Zigzag Clover (T. medium) - A Picture of Genomic Similarities and Differences.</title>
        <authorList>
            <person name="Dluhosova J."/>
            <person name="Istvanek J."/>
            <person name="Nedelnik J."/>
            <person name="Repkova J."/>
        </authorList>
    </citation>
    <scope>NUCLEOTIDE SEQUENCE [LARGE SCALE GENOMIC DNA]</scope>
    <source>
        <strain evidence="2">cv. 10/8</strain>
        <tissue evidence="1">Leaf</tissue>
    </source>
</reference>
<sequence length="44" mass="4500">CTVVTCYSPSPTTVLALSPSVNAAIPTYYSSVPSTGCINHGLKV</sequence>
<evidence type="ECO:0000313" key="2">
    <source>
        <dbReference type="Proteomes" id="UP000265520"/>
    </source>
</evidence>
<accession>A0A392TZW9</accession>
<proteinExistence type="predicted"/>
<organism evidence="1 2">
    <name type="scientific">Trifolium medium</name>
    <dbReference type="NCBI Taxonomy" id="97028"/>
    <lineage>
        <taxon>Eukaryota</taxon>
        <taxon>Viridiplantae</taxon>
        <taxon>Streptophyta</taxon>
        <taxon>Embryophyta</taxon>
        <taxon>Tracheophyta</taxon>
        <taxon>Spermatophyta</taxon>
        <taxon>Magnoliopsida</taxon>
        <taxon>eudicotyledons</taxon>
        <taxon>Gunneridae</taxon>
        <taxon>Pentapetalae</taxon>
        <taxon>rosids</taxon>
        <taxon>fabids</taxon>
        <taxon>Fabales</taxon>
        <taxon>Fabaceae</taxon>
        <taxon>Papilionoideae</taxon>
        <taxon>50 kb inversion clade</taxon>
        <taxon>NPAAA clade</taxon>
        <taxon>Hologalegina</taxon>
        <taxon>IRL clade</taxon>
        <taxon>Trifolieae</taxon>
        <taxon>Trifolium</taxon>
    </lineage>
</organism>
<dbReference type="AlphaFoldDB" id="A0A392TZW9"/>
<name>A0A392TZW9_9FABA</name>
<dbReference type="Proteomes" id="UP000265520">
    <property type="component" value="Unassembled WGS sequence"/>
</dbReference>
<evidence type="ECO:0000313" key="1">
    <source>
        <dbReference type="EMBL" id="MCI66619.1"/>
    </source>
</evidence>
<keyword evidence="2" id="KW-1185">Reference proteome</keyword>
<dbReference type="EMBL" id="LXQA010698976">
    <property type="protein sequence ID" value="MCI66619.1"/>
    <property type="molecule type" value="Genomic_DNA"/>
</dbReference>
<comment type="caution">
    <text evidence="1">The sequence shown here is derived from an EMBL/GenBank/DDBJ whole genome shotgun (WGS) entry which is preliminary data.</text>
</comment>